<dbReference type="CDD" id="cd00093">
    <property type="entry name" value="HTH_XRE"/>
    <property type="match status" value="1"/>
</dbReference>
<reference evidence="5 6" key="1">
    <citation type="submission" date="2013-02" db="EMBL/GenBank/DDBJ databases">
        <title>The Genome Sequence of Acinetobacter sp. ANC 3862.</title>
        <authorList>
            <consortium name="The Broad Institute Genome Sequencing Platform"/>
            <consortium name="The Broad Institute Genome Sequencing Center for Infectious Disease"/>
            <person name="Cerqueira G."/>
            <person name="Feldgarden M."/>
            <person name="Courvalin P."/>
            <person name="Perichon B."/>
            <person name="Grillot-Courvalin C."/>
            <person name="Clermont D."/>
            <person name="Rocha E."/>
            <person name="Yoon E.-J."/>
            <person name="Nemec A."/>
            <person name="Walker B."/>
            <person name="Young S.K."/>
            <person name="Zeng Q."/>
            <person name="Gargeya S."/>
            <person name="Fitzgerald M."/>
            <person name="Haas B."/>
            <person name="Abouelleil A."/>
            <person name="Alvarado L."/>
            <person name="Arachchi H.M."/>
            <person name="Berlin A.M."/>
            <person name="Chapman S.B."/>
            <person name="Dewar J."/>
            <person name="Goldberg J."/>
            <person name="Griggs A."/>
            <person name="Gujja S."/>
            <person name="Hansen M."/>
            <person name="Howarth C."/>
            <person name="Imamovic A."/>
            <person name="Larimer J."/>
            <person name="McCowan C."/>
            <person name="Murphy C."/>
            <person name="Neiman D."/>
            <person name="Pearson M."/>
            <person name="Priest M."/>
            <person name="Roberts A."/>
            <person name="Saif S."/>
            <person name="Shea T."/>
            <person name="Sisk P."/>
            <person name="Sykes S."/>
            <person name="Wortman J."/>
            <person name="Nusbaum C."/>
            <person name="Birren B."/>
        </authorList>
    </citation>
    <scope>NUCLEOTIDE SEQUENCE [LARGE SCALE GENOMIC DNA]</scope>
    <source>
        <strain evidence="5 6">ANC 3862</strain>
    </source>
</reference>
<dbReference type="InterPro" id="IPR010982">
    <property type="entry name" value="Lambda_DNA-bd_dom_sf"/>
</dbReference>
<evidence type="ECO:0000259" key="4">
    <source>
        <dbReference type="PROSITE" id="PS50943"/>
    </source>
</evidence>
<dbReference type="CDD" id="cd06529">
    <property type="entry name" value="S24_LexA-like"/>
    <property type="match status" value="1"/>
</dbReference>
<dbReference type="Gene3D" id="2.10.109.10">
    <property type="entry name" value="Umud Fragment, subunit A"/>
    <property type="match status" value="1"/>
</dbReference>
<dbReference type="Gene3D" id="1.10.260.40">
    <property type="entry name" value="lambda repressor-like DNA-binding domains"/>
    <property type="match status" value="1"/>
</dbReference>
<evidence type="ECO:0000256" key="2">
    <source>
        <dbReference type="ARBA" id="ARBA00023125"/>
    </source>
</evidence>
<dbReference type="SUPFAM" id="SSF47413">
    <property type="entry name" value="lambda repressor-like DNA-binding domains"/>
    <property type="match status" value="1"/>
</dbReference>
<dbReference type="Pfam" id="PF00717">
    <property type="entry name" value="Peptidase_S24"/>
    <property type="match status" value="1"/>
</dbReference>
<organism evidence="5 6">
    <name type="scientific">Acinetobacter modestus</name>
    <dbReference type="NCBI Taxonomy" id="1776740"/>
    <lineage>
        <taxon>Bacteria</taxon>
        <taxon>Pseudomonadati</taxon>
        <taxon>Pseudomonadota</taxon>
        <taxon>Gammaproteobacteria</taxon>
        <taxon>Moraxellales</taxon>
        <taxon>Moraxellaceae</taxon>
        <taxon>Acinetobacter</taxon>
    </lineage>
</organism>
<dbReference type="InterPro" id="IPR001387">
    <property type="entry name" value="Cro/C1-type_HTH"/>
</dbReference>
<dbReference type="InterPro" id="IPR039418">
    <property type="entry name" value="LexA-like"/>
</dbReference>
<dbReference type="InterPro" id="IPR036286">
    <property type="entry name" value="LexA/Signal_pep-like_sf"/>
</dbReference>
<keyword evidence="1" id="KW-0805">Transcription regulation</keyword>
<protein>
    <recommendedName>
        <fullName evidence="4">HTH cro/C1-type domain-containing protein</fullName>
    </recommendedName>
</protein>
<name>N9M239_9GAMM</name>
<feature type="domain" description="HTH cro/C1-type" evidence="4">
    <location>
        <begin position="8"/>
        <end position="62"/>
    </location>
</feature>
<dbReference type="PANTHER" id="PTHR40661">
    <property type="match status" value="1"/>
</dbReference>
<evidence type="ECO:0000313" key="6">
    <source>
        <dbReference type="Proteomes" id="UP000013248"/>
    </source>
</evidence>
<dbReference type="GO" id="GO:0003677">
    <property type="term" value="F:DNA binding"/>
    <property type="evidence" value="ECO:0007669"/>
    <property type="project" value="UniProtKB-KW"/>
</dbReference>
<dbReference type="InterPro" id="IPR015927">
    <property type="entry name" value="Peptidase_S24_S26A/B/C"/>
</dbReference>
<dbReference type="PATRIC" id="fig|1217705.3.peg.987"/>
<gene>
    <name evidence="5" type="ORF">F900_01029</name>
</gene>
<dbReference type="PROSITE" id="PS50943">
    <property type="entry name" value="HTH_CROC1"/>
    <property type="match status" value="1"/>
</dbReference>
<dbReference type="SUPFAM" id="SSF51306">
    <property type="entry name" value="LexA/Signal peptidase"/>
    <property type="match status" value="1"/>
</dbReference>
<keyword evidence="3" id="KW-0804">Transcription</keyword>
<dbReference type="SMART" id="SM00530">
    <property type="entry name" value="HTH_XRE"/>
    <property type="match status" value="1"/>
</dbReference>
<keyword evidence="2" id="KW-0238">DNA-binding</keyword>
<dbReference type="PANTHER" id="PTHR40661:SF3">
    <property type="entry name" value="FELS-1 PROPHAGE TRANSCRIPTIONAL REGULATOR"/>
    <property type="match status" value="1"/>
</dbReference>
<dbReference type="EMBL" id="APRP01000014">
    <property type="protein sequence ID" value="ENX02583.1"/>
    <property type="molecule type" value="Genomic_DNA"/>
</dbReference>
<evidence type="ECO:0000256" key="1">
    <source>
        <dbReference type="ARBA" id="ARBA00023015"/>
    </source>
</evidence>
<dbReference type="AlphaFoldDB" id="N9M239"/>
<evidence type="ECO:0000256" key="3">
    <source>
        <dbReference type="ARBA" id="ARBA00023163"/>
    </source>
</evidence>
<accession>N9M239</accession>
<evidence type="ECO:0000313" key="5">
    <source>
        <dbReference type="EMBL" id="ENX02583.1"/>
    </source>
</evidence>
<sequence length="238" mass="27370">METLGIRLKKLRKEKKLTQQQLADVVGVSKTSVIYWEKDENLPKHESLMALAKALDSTPNWLLNGGTDTSNAEKVAAFIDGIPSVITHDDLAQEERDQKIWINMYNVRFCSGDGESIEFHFDEIKKQLSFEPDFFRKRNIKSQNFKLIMNKGDSNEEYLFDGDAVGIDTSDTEIMDGETYAIYFEKEALIRQIFKEQGGVLTLHPRNKAYKDKTVTPLYDDSYGNQFKVFGRVRYRSG</sequence>
<comment type="caution">
    <text evidence="5">The sequence shown here is derived from an EMBL/GenBank/DDBJ whole genome shotgun (WGS) entry which is preliminary data.</text>
</comment>
<dbReference type="RefSeq" id="WP_005215582.1">
    <property type="nucleotide sequence ID" value="NZ_KB850089.1"/>
</dbReference>
<dbReference type="STRING" id="1217705.F900_01029"/>
<dbReference type="Proteomes" id="UP000013248">
    <property type="component" value="Unassembled WGS sequence"/>
</dbReference>
<proteinExistence type="predicted"/>
<dbReference type="eggNOG" id="COG2932">
    <property type="taxonomic scope" value="Bacteria"/>
</dbReference>
<dbReference type="Pfam" id="PF01381">
    <property type="entry name" value="HTH_3"/>
    <property type="match status" value="1"/>
</dbReference>
<dbReference type="HOGENOM" id="CLU_066192_1_2_6"/>